<dbReference type="InterPro" id="IPR007038">
    <property type="entry name" value="HupE_UreJ"/>
</dbReference>
<evidence type="ECO:0000313" key="2">
    <source>
        <dbReference type="EMBL" id="QEA07634.1"/>
    </source>
</evidence>
<evidence type="ECO:0008006" key="3">
    <source>
        <dbReference type="Google" id="ProtNLM"/>
    </source>
</evidence>
<evidence type="ECO:0000256" key="1">
    <source>
        <dbReference type="SAM" id="Phobius"/>
    </source>
</evidence>
<protein>
    <recommendedName>
        <fullName evidence="3">HupE / UreJ protein</fullName>
    </recommendedName>
</protein>
<dbReference type="AlphaFoldDB" id="A0A5B8RJE6"/>
<feature type="transmembrane region" description="Helical" evidence="1">
    <location>
        <begin position="38"/>
        <end position="57"/>
    </location>
</feature>
<keyword evidence="1" id="KW-0472">Membrane</keyword>
<feature type="transmembrane region" description="Helical" evidence="1">
    <location>
        <begin position="89"/>
        <end position="106"/>
    </location>
</feature>
<dbReference type="PIRSF" id="PIRSF016919">
    <property type="entry name" value="HupE_UreJ"/>
    <property type="match status" value="1"/>
</dbReference>
<keyword evidence="1" id="KW-0812">Transmembrane</keyword>
<feature type="transmembrane region" description="Helical" evidence="1">
    <location>
        <begin position="176"/>
        <end position="195"/>
    </location>
</feature>
<gene>
    <name evidence="2" type="ORF">KBTEX_03993</name>
</gene>
<dbReference type="EMBL" id="MN079302">
    <property type="protein sequence ID" value="QEA07634.1"/>
    <property type="molecule type" value="Genomic_DNA"/>
</dbReference>
<feature type="transmembrane region" description="Helical" evidence="1">
    <location>
        <begin position="64"/>
        <end position="83"/>
    </location>
</feature>
<feature type="transmembrane region" description="Helical" evidence="1">
    <location>
        <begin position="142"/>
        <end position="164"/>
    </location>
</feature>
<sequence length="196" mass="18901">MTYRSLLPGLVALLALPVTALAHPGHGAAGFTAGLAHPWLGADHLLAMIAVGAWALTLGGRARWLLPATFVAGMAGGAALGAGYGAAALAEWGIAGSLVFFGVCLAAGRRLPLGMAVVITALFAVAHGHAHGAEAGGGTAWLAFGAGMVLATAVLHALGVLAGIAAQRLPAAGIGLRLAGGATAAFGAVALVGLLA</sequence>
<name>A0A5B8RJE6_9ZZZZ</name>
<accession>A0A5B8RJE6</accession>
<reference evidence="2" key="1">
    <citation type="submission" date="2019-06" db="EMBL/GenBank/DDBJ databases">
        <authorList>
            <person name="Murdoch R.W."/>
            <person name="Fathepure B."/>
        </authorList>
    </citation>
    <scope>NUCLEOTIDE SEQUENCE</scope>
</reference>
<keyword evidence="1" id="KW-1133">Transmembrane helix</keyword>
<dbReference type="Pfam" id="PF04955">
    <property type="entry name" value="HupE_UreJ"/>
    <property type="match status" value="1"/>
</dbReference>
<feature type="transmembrane region" description="Helical" evidence="1">
    <location>
        <begin position="113"/>
        <end position="130"/>
    </location>
</feature>
<organism evidence="2">
    <name type="scientific">uncultured organism</name>
    <dbReference type="NCBI Taxonomy" id="155900"/>
    <lineage>
        <taxon>unclassified sequences</taxon>
        <taxon>environmental samples</taxon>
    </lineage>
</organism>
<proteinExistence type="predicted"/>